<dbReference type="Proteomes" id="UP001301797">
    <property type="component" value="Chromosome"/>
</dbReference>
<dbReference type="InterPro" id="IPR036513">
    <property type="entry name" value="STAS_dom_sf"/>
</dbReference>
<dbReference type="Gene3D" id="3.30.750.24">
    <property type="entry name" value="STAS domain"/>
    <property type="match status" value="1"/>
</dbReference>
<evidence type="ECO:0000313" key="4">
    <source>
        <dbReference type="Proteomes" id="UP001301797"/>
    </source>
</evidence>
<dbReference type="GO" id="GO:0043856">
    <property type="term" value="F:anti-sigma factor antagonist activity"/>
    <property type="evidence" value="ECO:0007669"/>
    <property type="project" value="InterPro"/>
</dbReference>
<evidence type="ECO:0000259" key="2">
    <source>
        <dbReference type="PROSITE" id="PS50801"/>
    </source>
</evidence>
<protein>
    <submittedName>
        <fullName evidence="3">STAS domain-containing protein</fullName>
    </submittedName>
</protein>
<name>A0AA97FD72_9EURY</name>
<gene>
    <name evidence="3" type="ORF">F1737_06505</name>
</gene>
<accession>A0AA97FD72</accession>
<organism evidence="3 4">
    <name type="scientific">Methanochimaera problematica</name>
    <dbReference type="NCBI Taxonomy" id="2609417"/>
    <lineage>
        <taxon>Archaea</taxon>
        <taxon>Methanobacteriati</taxon>
        <taxon>Methanobacteriota</taxon>
        <taxon>Stenosarchaea group</taxon>
        <taxon>Methanomicrobia</taxon>
        <taxon>Methanomicrobiales</taxon>
        <taxon>Methanomicrobiaceae</taxon>
        <taxon>Methanochimaera</taxon>
    </lineage>
</organism>
<dbReference type="CDD" id="cd07043">
    <property type="entry name" value="STAS_anti-anti-sigma_factors"/>
    <property type="match status" value="1"/>
</dbReference>
<dbReference type="InterPro" id="IPR003658">
    <property type="entry name" value="Anti-sigma_ant"/>
</dbReference>
<dbReference type="EMBL" id="CP043875">
    <property type="protein sequence ID" value="WOF16382.1"/>
    <property type="molecule type" value="Genomic_DNA"/>
</dbReference>
<proteinExistence type="inferred from homology"/>
<comment type="similarity">
    <text evidence="1">Belongs to the anti-sigma-factor antagonist family.</text>
</comment>
<dbReference type="AlphaFoldDB" id="A0AA97FD72"/>
<dbReference type="KEGG" id="mefw:F1737_06505"/>
<evidence type="ECO:0000256" key="1">
    <source>
        <dbReference type="ARBA" id="ARBA00009013"/>
    </source>
</evidence>
<dbReference type="PANTHER" id="PTHR33495">
    <property type="entry name" value="ANTI-SIGMA FACTOR ANTAGONIST TM_1081-RELATED-RELATED"/>
    <property type="match status" value="1"/>
</dbReference>
<dbReference type="Pfam" id="PF01740">
    <property type="entry name" value="STAS"/>
    <property type="match status" value="1"/>
</dbReference>
<feature type="domain" description="STAS" evidence="2">
    <location>
        <begin position="1"/>
        <end position="110"/>
    </location>
</feature>
<dbReference type="SUPFAM" id="SSF52091">
    <property type="entry name" value="SpoIIaa-like"/>
    <property type="match status" value="1"/>
</dbReference>
<dbReference type="NCBIfam" id="TIGR00377">
    <property type="entry name" value="ant_ant_sig"/>
    <property type="match status" value="1"/>
</dbReference>
<dbReference type="InterPro" id="IPR002645">
    <property type="entry name" value="STAS_dom"/>
</dbReference>
<sequence length="112" mass="12413">MRIDCFDENSVCVIRVSGRIDAKSSIELETGIKEIINNGKTNLLINMDGVDYISSSGLRVLLSTLKKLKVSKGGLKIACLKPFVMDVFRISGFDDIFEIYDDEKKAVESFSG</sequence>
<dbReference type="RefSeq" id="WP_317135795.1">
    <property type="nucleotide sequence ID" value="NZ_CP043875.1"/>
</dbReference>
<evidence type="ECO:0000313" key="3">
    <source>
        <dbReference type="EMBL" id="WOF16382.1"/>
    </source>
</evidence>
<keyword evidence="4" id="KW-1185">Reference proteome</keyword>
<reference evidence="3 4" key="1">
    <citation type="submission" date="2019-09" db="EMBL/GenBank/DDBJ databases">
        <title>The complete genome of Methanoplanus sp. FWC-SCC4.</title>
        <authorList>
            <person name="Chen S.-C."/>
            <person name="Zhou Y.-Z."/>
            <person name="Lai M.-C."/>
        </authorList>
    </citation>
    <scope>NUCLEOTIDE SEQUENCE [LARGE SCALE GENOMIC DNA]</scope>
    <source>
        <strain evidence="3 4">FWC-SCC4</strain>
    </source>
</reference>
<dbReference type="GeneID" id="85229803"/>
<dbReference type="PROSITE" id="PS50801">
    <property type="entry name" value="STAS"/>
    <property type="match status" value="1"/>
</dbReference>